<evidence type="ECO:0000256" key="3">
    <source>
        <dbReference type="SAM" id="SignalP"/>
    </source>
</evidence>
<evidence type="ECO:0000256" key="1">
    <source>
        <dbReference type="ARBA" id="ARBA00004613"/>
    </source>
</evidence>
<reference evidence="5" key="1">
    <citation type="submission" date="2016-11" db="UniProtKB">
        <authorList>
            <consortium name="WormBaseParasite"/>
        </authorList>
    </citation>
    <scope>IDENTIFICATION</scope>
</reference>
<dbReference type="eggNOG" id="ENOG502THI0">
    <property type="taxonomic scope" value="Eukaryota"/>
</dbReference>
<sequence>MRIVLPILVFHFATAYPVHLNLNESAFDKESSRNIVRDMVPIIFGGTSTVNKDSWFCGASSIQWTVLHNIMSNMCNEKLPEVNYCCAVHDTCYDHLLGSRENCDNHFCECLDRAMNKPNLEFTCSRAYTDTACTVVKQLGGTVYGGGGSDIMVLISYHPALNQTANAEYNRLYKECEGYRKPLISCAYNHLVCTLQMLPVERYNQEYPDCRENLLKCLDETSDFLNMKNNVACSKQLDVAIEAIKDDARVSELPESYHYKINKNVQEAAVTTGNPNKNKYTPKMISIDSDEEDLSEILIGGKLKKTNLI</sequence>
<dbReference type="WBParaSite" id="Csp11.Scaffold499.g2263.t1">
    <property type="protein sequence ID" value="Csp11.Scaffold499.g2263.t1"/>
    <property type="gene ID" value="Csp11.Scaffold499.g2263"/>
</dbReference>
<dbReference type="InterPro" id="IPR053322">
    <property type="entry name" value="PLA2-like"/>
</dbReference>
<feature type="chain" id="PRO_5012272319" evidence="3">
    <location>
        <begin position="16"/>
        <end position="309"/>
    </location>
</feature>
<dbReference type="STRING" id="1561998.A0A1I7T478"/>
<keyword evidence="3" id="KW-0732">Signal</keyword>
<evidence type="ECO:0000313" key="5">
    <source>
        <dbReference type="WBParaSite" id="Csp11.Scaffold499.g2263.t1"/>
    </source>
</evidence>
<dbReference type="InterPro" id="IPR036444">
    <property type="entry name" value="PLipase_A2_dom_sf"/>
</dbReference>
<evidence type="ECO:0000256" key="2">
    <source>
        <dbReference type="ARBA" id="ARBA00022525"/>
    </source>
</evidence>
<dbReference type="GO" id="GO:0004623">
    <property type="term" value="F:phospholipase A2 activity"/>
    <property type="evidence" value="ECO:0007669"/>
    <property type="project" value="InterPro"/>
</dbReference>
<accession>A0A1I7T478</accession>
<dbReference type="InterPro" id="IPR033113">
    <property type="entry name" value="PLA2_histidine"/>
</dbReference>
<dbReference type="AlphaFoldDB" id="A0A1I7T478"/>
<dbReference type="PANTHER" id="PTHR34228">
    <property type="entry name" value="PROTEIN CBG09474-RELATED"/>
    <property type="match status" value="1"/>
</dbReference>
<protein>
    <submittedName>
        <fullName evidence="5">Phospholipase A(2)</fullName>
    </submittedName>
</protein>
<dbReference type="PANTHER" id="PTHR34228:SF6">
    <property type="entry name" value="PHOSPHOLIPASE A2"/>
    <property type="match status" value="1"/>
</dbReference>
<dbReference type="Proteomes" id="UP000095282">
    <property type="component" value="Unplaced"/>
</dbReference>
<dbReference type="SUPFAM" id="SSF48619">
    <property type="entry name" value="Phospholipase A2, PLA2"/>
    <property type="match status" value="1"/>
</dbReference>
<dbReference type="GO" id="GO:0050482">
    <property type="term" value="P:arachidonate secretion"/>
    <property type="evidence" value="ECO:0007669"/>
    <property type="project" value="InterPro"/>
</dbReference>
<evidence type="ECO:0000313" key="4">
    <source>
        <dbReference type="Proteomes" id="UP000095282"/>
    </source>
</evidence>
<feature type="signal peptide" evidence="3">
    <location>
        <begin position="1"/>
        <end position="15"/>
    </location>
</feature>
<comment type="subcellular location">
    <subcellularLocation>
        <location evidence="1">Secreted</location>
    </subcellularLocation>
</comment>
<organism evidence="4 5">
    <name type="scientific">Caenorhabditis tropicalis</name>
    <dbReference type="NCBI Taxonomy" id="1561998"/>
    <lineage>
        <taxon>Eukaryota</taxon>
        <taxon>Metazoa</taxon>
        <taxon>Ecdysozoa</taxon>
        <taxon>Nematoda</taxon>
        <taxon>Chromadorea</taxon>
        <taxon>Rhabditida</taxon>
        <taxon>Rhabditina</taxon>
        <taxon>Rhabditomorpha</taxon>
        <taxon>Rhabditoidea</taxon>
        <taxon>Rhabditidae</taxon>
        <taxon>Peloderinae</taxon>
        <taxon>Caenorhabditis</taxon>
    </lineage>
</organism>
<dbReference type="PROSITE" id="PS00118">
    <property type="entry name" value="PA2_HIS"/>
    <property type="match status" value="1"/>
</dbReference>
<dbReference type="GO" id="GO:0006644">
    <property type="term" value="P:phospholipid metabolic process"/>
    <property type="evidence" value="ECO:0007669"/>
    <property type="project" value="InterPro"/>
</dbReference>
<dbReference type="GO" id="GO:0005576">
    <property type="term" value="C:extracellular region"/>
    <property type="evidence" value="ECO:0007669"/>
    <property type="project" value="UniProtKB-SubCell"/>
</dbReference>
<name>A0A1I7T478_9PELO</name>
<proteinExistence type="predicted"/>
<keyword evidence="2" id="KW-0964">Secreted</keyword>
<keyword evidence="4" id="KW-1185">Reference proteome</keyword>